<evidence type="ECO:0000313" key="3">
    <source>
        <dbReference type="Proteomes" id="UP000250043"/>
    </source>
</evidence>
<evidence type="ECO:0000313" key="2">
    <source>
        <dbReference type="EMBL" id="OCH87077.1"/>
    </source>
</evidence>
<protein>
    <submittedName>
        <fullName evidence="2">Uncharacterized protein</fullName>
    </submittedName>
</protein>
<feature type="region of interest" description="Disordered" evidence="1">
    <location>
        <begin position="178"/>
        <end position="217"/>
    </location>
</feature>
<dbReference type="OrthoDB" id="10484808at2759"/>
<dbReference type="AlphaFoldDB" id="A0A8E2AS01"/>
<evidence type="ECO:0000256" key="1">
    <source>
        <dbReference type="SAM" id="MobiDB-lite"/>
    </source>
</evidence>
<sequence length="217" mass="24855">MGRWMMCGHWDPLSVTYTGPEWCHIKLEEVTALPSYSGPRYQCPVSNIFRTTPLLGWCTSCTEHIHERQFYFRRLQKLLVRKRSIARANGSLKATTLDGHTSSSMDKTYRTRKEKVTTTELFRLCYEAHNPGRKNSGADDPAPACVQDAACNLTDARHYSIANDLTQKFAFEILPKTSRHRKAESMDAKTSTVRRAPRSSSLAPAKNSDRENWRKRE</sequence>
<feature type="compositionally biased region" description="Basic and acidic residues" evidence="1">
    <location>
        <begin position="207"/>
        <end position="217"/>
    </location>
</feature>
<proteinExistence type="predicted"/>
<reference evidence="2 3" key="1">
    <citation type="submission" date="2016-07" db="EMBL/GenBank/DDBJ databases">
        <title>Draft genome of the white-rot fungus Obba rivulosa 3A-2.</title>
        <authorList>
            <consortium name="DOE Joint Genome Institute"/>
            <person name="Miettinen O."/>
            <person name="Riley R."/>
            <person name="Acob R."/>
            <person name="Barry K."/>
            <person name="Cullen D."/>
            <person name="De Vries R."/>
            <person name="Hainaut M."/>
            <person name="Hatakka A."/>
            <person name="Henrissat B."/>
            <person name="Hilden K."/>
            <person name="Kuo R."/>
            <person name="Labutti K."/>
            <person name="Lipzen A."/>
            <person name="Makela M.R."/>
            <person name="Sandor L."/>
            <person name="Spatafora J.W."/>
            <person name="Grigoriev I.V."/>
            <person name="Hibbett D.S."/>
        </authorList>
    </citation>
    <scope>NUCLEOTIDE SEQUENCE [LARGE SCALE GENOMIC DNA]</scope>
    <source>
        <strain evidence="2 3">3A-2</strain>
    </source>
</reference>
<organism evidence="2 3">
    <name type="scientific">Obba rivulosa</name>
    <dbReference type="NCBI Taxonomy" id="1052685"/>
    <lineage>
        <taxon>Eukaryota</taxon>
        <taxon>Fungi</taxon>
        <taxon>Dikarya</taxon>
        <taxon>Basidiomycota</taxon>
        <taxon>Agaricomycotina</taxon>
        <taxon>Agaricomycetes</taxon>
        <taxon>Polyporales</taxon>
        <taxon>Gelatoporiaceae</taxon>
        <taxon>Obba</taxon>
    </lineage>
</organism>
<dbReference type="Proteomes" id="UP000250043">
    <property type="component" value="Unassembled WGS sequence"/>
</dbReference>
<feature type="compositionally biased region" description="Polar residues" evidence="1">
    <location>
        <begin position="188"/>
        <end position="202"/>
    </location>
</feature>
<dbReference type="EMBL" id="KV722500">
    <property type="protein sequence ID" value="OCH87077.1"/>
    <property type="molecule type" value="Genomic_DNA"/>
</dbReference>
<keyword evidence="3" id="KW-1185">Reference proteome</keyword>
<gene>
    <name evidence="2" type="ORF">OBBRIDRAFT_837680</name>
</gene>
<accession>A0A8E2AS01</accession>
<name>A0A8E2AS01_9APHY</name>